<dbReference type="SUPFAM" id="SSF46689">
    <property type="entry name" value="Homeodomain-like"/>
    <property type="match status" value="1"/>
</dbReference>
<dbReference type="EMBL" id="CAKOFQ010008670">
    <property type="protein sequence ID" value="CAH2015369.1"/>
    <property type="molecule type" value="Genomic_DNA"/>
</dbReference>
<proteinExistence type="predicted"/>
<evidence type="ECO:0008006" key="4">
    <source>
        <dbReference type="Google" id="ProtNLM"/>
    </source>
</evidence>
<organism evidence="2 3">
    <name type="scientific">Acanthoscelides obtectus</name>
    <name type="common">Bean weevil</name>
    <name type="synonym">Bruchus obtectus</name>
    <dbReference type="NCBI Taxonomy" id="200917"/>
    <lineage>
        <taxon>Eukaryota</taxon>
        <taxon>Metazoa</taxon>
        <taxon>Ecdysozoa</taxon>
        <taxon>Arthropoda</taxon>
        <taxon>Hexapoda</taxon>
        <taxon>Insecta</taxon>
        <taxon>Pterygota</taxon>
        <taxon>Neoptera</taxon>
        <taxon>Endopterygota</taxon>
        <taxon>Coleoptera</taxon>
        <taxon>Polyphaga</taxon>
        <taxon>Cucujiformia</taxon>
        <taxon>Chrysomeloidea</taxon>
        <taxon>Chrysomelidae</taxon>
        <taxon>Bruchinae</taxon>
        <taxon>Bruchini</taxon>
        <taxon>Acanthoscelides</taxon>
    </lineage>
</organism>
<evidence type="ECO:0000313" key="3">
    <source>
        <dbReference type="Proteomes" id="UP001152888"/>
    </source>
</evidence>
<dbReference type="AlphaFoldDB" id="A0A9P0MFX6"/>
<protein>
    <recommendedName>
        <fullName evidence="4">HTH psq-type domain-containing protein</fullName>
    </recommendedName>
</protein>
<gene>
    <name evidence="2" type="ORF">ACAOBT_LOCUS34713</name>
</gene>
<reference evidence="2" key="1">
    <citation type="submission" date="2022-03" db="EMBL/GenBank/DDBJ databases">
        <authorList>
            <person name="Sayadi A."/>
        </authorList>
    </citation>
    <scope>NUCLEOTIDE SEQUENCE</scope>
</reference>
<accession>A0A9P0MFX6</accession>
<dbReference type="Proteomes" id="UP001152888">
    <property type="component" value="Unassembled WGS sequence"/>
</dbReference>
<comment type="subcellular location">
    <subcellularLocation>
        <location evidence="1">Nucleus</location>
    </subcellularLocation>
</comment>
<dbReference type="InterPro" id="IPR009057">
    <property type="entry name" value="Homeodomain-like_sf"/>
</dbReference>
<dbReference type="GO" id="GO:0005634">
    <property type="term" value="C:nucleus"/>
    <property type="evidence" value="ECO:0007669"/>
    <property type="project" value="UniProtKB-SubCell"/>
</dbReference>
<sequence>MPKVYVLKKRSYDKKNMETALKLIDNGTLSLRNVAKKFKIDKSALSRRRTRSLGKQGRKTSLTKEMEVDLSDKIKIMAKWGFALTKPEIQAIVQTYVQENHLTTQFQEGKPGKDWFKNSCKRNRLSQKNAKMQVYYVAQILKVFESDVEVKYLRRKGFKFIFPAIEEKYFIDKSDRNETFPARNRK</sequence>
<name>A0A9P0MFX6_ACAOB</name>
<dbReference type="OrthoDB" id="6772539at2759"/>
<dbReference type="Gene3D" id="1.10.10.60">
    <property type="entry name" value="Homeodomain-like"/>
    <property type="match status" value="1"/>
</dbReference>
<evidence type="ECO:0000256" key="1">
    <source>
        <dbReference type="ARBA" id="ARBA00004123"/>
    </source>
</evidence>
<comment type="caution">
    <text evidence="2">The sequence shown here is derived from an EMBL/GenBank/DDBJ whole genome shotgun (WGS) entry which is preliminary data.</text>
</comment>
<keyword evidence="3" id="KW-1185">Reference proteome</keyword>
<evidence type="ECO:0000313" key="2">
    <source>
        <dbReference type="EMBL" id="CAH2015369.1"/>
    </source>
</evidence>